<evidence type="ECO:0000313" key="10">
    <source>
        <dbReference type="Proteomes" id="UP000806528"/>
    </source>
</evidence>
<evidence type="ECO:0000313" key="9">
    <source>
        <dbReference type="EMBL" id="MBE3000583.1"/>
    </source>
</evidence>
<organism evidence="9 10">
    <name type="scientific">Nocardiopsis coralli</name>
    <dbReference type="NCBI Taxonomy" id="2772213"/>
    <lineage>
        <taxon>Bacteria</taxon>
        <taxon>Bacillati</taxon>
        <taxon>Actinomycetota</taxon>
        <taxon>Actinomycetes</taxon>
        <taxon>Streptosporangiales</taxon>
        <taxon>Nocardiopsidaceae</taxon>
        <taxon>Nocardiopsis</taxon>
    </lineage>
</organism>
<keyword evidence="6" id="KW-0813">Transport</keyword>
<keyword evidence="10" id="KW-1185">Reference proteome</keyword>
<accession>A0ABR9P9R9</accession>
<feature type="transmembrane region" description="Helical" evidence="8">
    <location>
        <begin position="56"/>
        <end position="82"/>
    </location>
</feature>
<feature type="transmembrane region" description="Helical" evidence="8">
    <location>
        <begin position="246"/>
        <end position="268"/>
    </location>
</feature>
<dbReference type="Proteomes" id="UP000806528">
    <property type="component" value="Unassembled WGS sequence"/>
</dbReference>
<dbReference type="Gene3D" id="1.10.3470.10">
    <property type="entry name" value="ABC transporter involved in vitamin B12 uptake, BtuC"/>
    <property type="match status" value="1"/>
</dbReference>
<feature type="region of interest" description="Disordered" evidence="7">
    <location>
        <begin position="276"/>
        <end position="301"/>
    </location>
</feature>
<feature type="transmembrane region" description="Helical" evidence="8">
    <location>
        <begin position="218"/>
        <end position="239"/>
    </location>
</feature>
<reference evidence="9 10" key="1">
    <citation type="submission" date="2020-09" db="EMBL/GenBank/DDBJ databases">
        <title>Diversity and distribution of actinomycetes associated with coral in the coast of Hainan.</title>
        <authorList>
            <person name="Li F."/>
        </authorList>
    </citation>
    <scope>NUCLEOTIDE SEQUENCE [LARGE SCALE GENOMIC DNA]</scope>
    <source>
        <strain evidence="9 10">HNM0947</strain>
    </source>
</reference>
<dbReference type="InterPro" id="IPR037294">
    <property type="entry name" value="ABC_BtuC-like"/>
</dbReference>
<proteinExistence type="inferred from homology"/>
<dbReference type="Pfam" id="PF00950">
    <property type="entry name" value="ABC-3"/>
    <property type="match status" value="1"/>
</dbReference>
<dbReference type="EMBL" id="JADBGI010000016">
    <property type="protein sequence ID" value="MBE3000583.1"/>
    <property type="molecule type" value="Genomic_DNA"/>
</dbReference>
<feature type="transmembrane region" description="Helical" evidence="8">
    <location>
        <begin position="135"/>
        <end position="157"/>
    </location>
</feature>
<feature type="transmembrane region" description="Helical" evidence="8">
    <location>
        <begin position="178"/>
        <end position="206"/>
    </location>
</feature>
<evidence type="ECO:0000256" key="6">
    <source>
        <dbReference type="RuleBase" id="RU003943"/>
    </source>
</evidence>
<comment type="subcellular location">
    <subcellularLocation>
        <location evidence="6">Cell membrane</location>
        <topology evidence="6">Multi-pass membrane protein</topology>
    </subcellularLocation>
    <subcellularLocation>
        <location evidence="1">Membrane</location>
        <topology evidence="1">Multi-pass membrane protein</topology>
    </subcellularLocation>
</comment>
<dbReference type="InterPro" id="IPR001626">
    <property type="entry name" value="ABC_TroCD"/>
</dbReference>
<keyword evidence="5 8" id="KW-0472">Membrane</keyword>
<name>A0ABR9P9R9_9ACTN</name>
<dbReference type="CDD" id="cd06550">
    <property type="entry name" value="TM_ABC_iron-siderophores_like"/>
    <property type="match status" value="1"/>
</dbReference>
<comment type="caution">
    <text evidence="9">The sequence shown here is derived from an EMBL/GenBank/DDBJ whole genome shotgun (WGS) entry which is preliminary data.</text>
</comment>
<evidence type="ECO:0000256" key="5">
    <source>
        <dbReference type="ARBA" id="ARBA00023136"/>
    </source>
</evidence>
<sequence>MEALLGPFEVSFVQRALWGGVLVSLTCALAGTWVVLRGMAFFGEAVSHGMLPGVALASLLGGSVFVGGVLAAGAMAAGVTVLSRSPRLSRDTSIGLLFVGMLSIGVIVVSHSRSFAVDLTAFLFGDVLAVTPRDLVHLAGALAVVAAVAFAGHRSFLALAFDPRKAHTLGLSPKWAHAALLALVTLAVVASFHVVGTLLVFGMLIAPPATAVLWARTVPGIMLGSAVLGCAATYTGLLVSWHAGTAAGATITATAVGFFLVSALAAHVRGLLTRRSSPLPVPTPPSAAAQGTARTERTPTP</sequence>
<evidence type="ECO:0000256" key="2">
    <source>
        <dbReference type="ARBA" id="ARBA00008034"/>
    </source>
</evidence>
<dbReference type="PANTHER" id="PTHR30477:SF13">
    <property type="entry name" value="IRON TRANSPORT SYSTEM MEMBRANE PROTEIN HI_0360-RELATED"/>
    <property type="match status" value="1"/>
</dbReference>
<keyword evidence="4 8" id="KW-1133">Transmembrane helix</keyword>
<evidence type="ECO:0000256" key="8">
    <source>
        <dbReference type="SAM" id="Phobius"/>
    </source>
</evidence>
<evidence type="ECO:0000256" key="3">
    <source>
        <dbReference type="ARBA" id="ARBA00022692"/>
    </source>
</evidence>
<dbReference type="PANTHER" id="PTHR30477">
    <property type="entry name" value="ABC-TRANSPORTER METAL-BINDING PROTEIN"/>
    <property type="match status" value="1"/>
</dbReference>
<evidence type="ECO:0000256" key="4">
    <source>
        <dbReference type="ARBA" id="ARBA00022989"/>
    </source>
</evidence>
<evidence type="ECO:0000256" key="1">
    <source>
        <dbReference type="ARBA" id="ARBA00004141"/>
    </source>
</evidence>
<protein>
    <submittedName>
        <fullName evidence="9">Metal ABC transporter permease</fullName>
    </submittedName>
</protein>
<dbReference type="NCBIfam" id="NF040871">
    <property type="entry name" value="AztB"/>
    <property type="match status" value="1"/>
</dbReference>
<comment type="similarity">
    <text evidence="2 6">Belongs to the ABC-3 integral membrane protein family.</text>
</comment>
<gene>
    <name evidence="9" type="ORF">IDM40_18030</name>
</gene>
<keyword evidence="3 6" id="KW-0812">Transmembrane</keyword>
<evidence type="ECO:0000256" key="7">
    <source>
        <dbReference type="SAM" id="MobiDB-lite"/>
    </source>
</evidence>
<feature type="transmembrane region" description="Helical" evidence="8">
    <location>
        <begin position="94"/>
        <end position="115"/>
    </location>
</feature>
<dbReference type="RefSeq" id="WP_193123192.1">
    <property type="nucleotide sequence ID" value="NZ_JADBGI010000016.1"/>
</dbReference>
<feature type="transmembrane region" description="Helical" evidence="8">
    <location>
        <begin position="16"/>
        <end position="36"/>
    </location>
</feature>
<dbReference type="SUPFAM" id="SSF81345">
    <property type="entry name" value="ABC transporter involved in vitamin B12 uptake, BtuC"/>
    <property type="match status" value="1"/>
</dbReference>